<evidence type="ECO:0000256" key="1">
    <source>
        <dbReference type="SAM" id="SignalP"/>
    </source>
</evidence>
<feature type="domain" description="C6" evidence="2">
    <location>
        <begin position="127"/>
        <end position="219"/>
    </location>
</feature>
<feature type="domain" description="C6" evidence="2">
    <location>
        <begin position="228"/>
        <end position="322"/>
    </location>
</feature>
<dbReference type="InterPro" id="IPR002601">
    <property type="entry name" value="C6_domain"/>
</dbReference>
<dbReference type="AlphaFoldDB" id="A0AAV5VV53"/>
<comment type="caution">
    <text evidence="3">The sequence shown here is derived from an EMBL/GenBank/DDBJ whole genome shotgun (WGS) entry which is preliminary data.</text>
</comment>
<accession>A0AAV5VV53</accession>
<evidence type="ECO:0000313" key="4">
    <source>
        <dbReference type="Proteomes" id="UP001432322"/>
    </source>
</evidence>
<organism evidence="3 4">
    <name type="scientific">Pristionchus fissidentatus</name>
    <dbReference type="NCBI Taxonomy" id="1538716"/>
    <lineage>
        <taxon>Eukaryota</taxon>
        <taxon>Metazoa</taxon>
        <taxon>Ecdysozoa</taxon>
        <taxon>Nematoda</taxon>
        <taxon>Chromadorea</taxon>
        <taxon>Rhabditida</taxon>
        <taxon>Rhabditina</taxon>
        <taxon>Diplogasteromorpha</taxon>
        <taxon>Diplogasteroidea</taxon>
        <taxon>Neodiplogasteridae</taxon>
        <taxon>Pristionchus</taxon>
    </lineage>
</organism>
<gene>
    <name evidence="3" type="ORF">PFISCL1PPCAC_14731</name>
</gene>
<dbReference type="Proteomes" id="UP001432322">
    <property type="component" value="Unassembled WGS sequence"/>
</dbReference>
<dbReference type="EMBL" id="BTSY01000004">
    <property type="protein sequence ID" value="GMT23434.1"/>
    <property type="molecule type" value="Genomic_DNA"/>
</dbReference>
<feature type="signal peptide" evidence="1">
    <location>
        <begin position="1"/>
        <end position="18"/>
    </location>
</feature>
<name>A0AAV5VV53_9BILA</name>
<dbReference type="Pfam" id="PF01681">
    <property type="entry name" value="C6"/>
    <property type="match status" value="3"/>
</dbReference>
<feature type="non-terminal residue" evidence="3">
    <location>
        <position position="1"/>
    </location>
</feature>
<feature type="chain" id="PRO_5043641334" description="C6 domain-containing protein" evidence="1">
    <location>
        <begin position="19"/>
        <end position="325"/>
    </location>
</feature>
<evidence type="ECO:0000259" key="2">
    <source>
        <dbReference type="SMART" id="SM01048"/>
    </source>
</evidence>
<evidence type="ECO:0000313" key="3">
    <source>
        <dbReference type="EMBL" id="GMT23434.1"/>
    </source>
</evidence>
<protein>
    <recommendedName>
        <fullName evidence="2">C6 domain-containing protein</fullName>
    </recommendedName>
</protein>
<dbReference type="PANTHER" id="PTHR21629:SF5">
    <property type="entry name" value="C6 DOMAIN-CONTAINING PROTEIN"/>
    <property type="match status" value="1"/>
</dbReference>
<proteinExistence type="predicted"/>
<keyword evidence="1" id="KW-0732">Signal</keyword>
<reference evidence="3" key="1">
    <citation type="submission" date="2023-10" db="EMBL/GenBank/DDBJ databases">
        <title>Genome assembly of Pristionchus species.</title>
        <authorList>
            <person name="Yoshida K."/>
            <person name="Sommer R.J."/>
        </authorList>
    </citation>
    <scope>NUCLEOTIDE SEQUENCE</scope>
    <source>
        <strain evidence="3">RS5133</strain>
    </source>
</reference>
<feature type="domain" description="C6" evidence="2">
    <location>
        <begin position="27"/>
        <end position="119"/>
    </location>
</feature>
<keyword evidence="4" id="KW-1185">Reference proteome</keyword>
<dbReference type="SMART" id="SM01048">
    <property type="entry name" value="C6"/>
    <property type="match status" value="3"/>
</dbReference>
<sequence length="325" mass="33687">VFIFLLFSALHSSDACMATPGTGTNPCRSCADSLITKSTSTNNGVKPFDGDVRTAGTTCAQRTLTCNGVGPSIELNNMDGTLLDETDGTVDGSASIVVNCNTAGTAWLYQGLEITRLECAAGLQPSCNTCADNLITILMMNPNAQPFMSDMVDNTGPCRTRRLTCMGVNANIEVNGMNGGVISDADDGMRDNLASIDLTCNADGTAWTRMGAPITRLECASGGALTVCQSCMLNLISITTTGAGAKVFDSDVVTDIDPVTMCATRVLVCRGLNANVDINGRQGILMDADDGNMDGAVTVTLNCNAAGDAWTMQGVPITELECAAG</sequence>
<dbReference type="PANTHER" id="PTHR21629">
    <property type="entry name" value="C6 DOMAIN-CONTAINING PROTEIN"/>
    <property type="match status" value="1"/>
</dbReference>